<evidence type="ECO:0000313" key="1">
    <source>
        <dbReference type="EMBL" id="MFC4328314.1"/>
    </source>
</evidence>
<keyword evidence="2" id="KW-1185">Reference proteome</keyword>
<proteinExistence type="predicted"/>
<dbReference type="Proteomes" id="UP001595824">
    <property type="component" value="Unassembled WGS sequence"/>
</dbReference>
<dbReference type="EMBL" id="JBHSDP010000011">
    <property type="protein sequence ID" value="MFC4328314.1"/>
    <property type="molecule type" value="Genomic_DNA"/>
</dbReference>
<evidence type="ECO:0000313" key="2">
    <source>
        <dbReference type="Proteomes" id="UP001595824"/>
    </source>
</evidence>
<reference evidence="2" key="1">
    <citation type="journal article" date="2019" name="Int. J. Syst. Evol. Microbiol.">
        <title>The Global Catalogue of Microorganisms (GCM) 10K type strain sequencing project: providing services to taxonomists for standard genome sequencing and annotation.</title>
        <authorList>
            <consortium name="The Broad Institute Genomics Platform"/>
            <consortium name="The Broad Institute Genome Sequencing Center for Infectious Disease"/>
            <person name="Wu L."/>
            <person name="Ma J."/>
        </authorList>
    </citation>
    <scope>NUCLEOTIDE SEQUENCE [LARGE SCALE GENOMIC DNA]</scope>
    <source>
        <strain evidence="2">PCU 347</strain>
    </source>
</reference>
<name>A0ABV8TCK9_9ACTN</name>
<protein>
    <submittedName>
        <fullName evidence="1">Uncharacterized protein</fullName>
    </submittedName>
</protein>
<dbReference type="RefSeq" id="WP_381738484.1">
    <property type="nucleotide sequence ID" value="NZ_JBHSDP010000011.1"/>
</dbReference>
<gene>
    <name evidence="1" type="ORF">ACFPC0_10800</name>
</gene>
<comment type="caution">
    <text evidence="1">The sequence shown here is derived from an EMBL/GenBank/DDBJ whole genome shotgun (WGS) entry which is preliminary data.</text>
</comment>
<sequence>MTTPTNPLDVTVLSVADLRAFAREMRAKFADGQRMSVRDSDVVHAVDNERWLMGELVPQPLCHTPVYGWSPGALRPVRRPVNCEKCRRKLASPEERLLPYGEFQPALFTYIPPKTRQAADVA</sequence>
<accession>A0ABV8TCK9</accession>
<organism evidence="1 2">
    <name type="scientific">Streptomyces andamanensis</name>
    <dbReference type="NCBI Taxonomy" id="1565035"/>
    <lineage>
        <taxon>Bacteria</taxon>
        <taxon>Bacillati</taxon>
        <taxon>Actinomycetota</taxon>
        <taxon>Actinomycetes</taxon>
        <taxon>Kitasatosporales</taxon>
        <taxon>Streptomycetaceae</taxon>
        <taxon>Streptomyces</taxon>
    </lineage>
</organism>